<dbReference type="EMBL" id="CP130953">
    <property type="protein sequence ID" value="WLF45829.1"/>
    <property type="molecule type" value="Genomic_DNA"/>
</dbReference>
<keyword evidence="4" id="KW-1185">Reference proteome</keyword>
<name>A0AAX3YCM6_RHOOP</name>
<gene>
    <name evidence="2" type="ORF">O4328_04540</name>
    <name evidence="3" type="ORF">Q5707_28650</name>
</gene>
<feature type="region of interest" description="Disordered" evidence="1">
    <location>
        <begin position="85"/>
        <end position="120"/>
    </location>
</feature>
<proteinExistence type="predicted"/>
<evidence type="ECO:0000313" key="4">
    <source>
        <dbReference type="Proteomes" id="UP001066327"/>
    </source>
</evidence>
<evidence type="ECO:0000256" key="1">
    <source>
        <dbReference type="SAM" id="MobiDB-lite"/>
    </source>
</evidence>
<reference evidence="3" key="2">
    <citation type="submission" date="2023-07" db="EMBL/GenBank/DDBJ databases">
        <title>Genomic analysis of Rhodococcus opacus VOC-14 with glycol ethers degradation activity.</title>
        <authorList>
            <person name="Narkevich D.A."/>
            <person name="Hlushen A.M."/>
            <person name="Akhremchuk A.E."/>
            <person name="Sikolenko M.A."/>
            <person name="Valentovich L.N."/>
        </authorList>
    </citation>
    <scope>NUCLEOTIDE SEQUENCE</scope>
    <source>
        <strain evidence="3">VOC-14</strain>
    </source>
</reference>
<dbReference type="Proteomes" id="UP001231166">
    <property type="component" value="Chromosome"/>
</dbReference>
<dbReference type="Proteomes" id="UP001066327">
    <property type="component" value="Unassembled WGS sequence"/>
</dbReference>
<sequence>MVTSDGGAARQFQNEVEVGMVGIDVPIRVPTAYYSFGGRRRRRRCSRMMNSEAAPACTLAWSPTFTSARVPGFSVLPCHLRARFPGQPRFSSTGPRKSSLLYDSRTPLDGSCEPARQHAE</sequence>
<protein>
    <submittedName>
        <fullName evidence="3">Uncharacterized protein</fullName>
    </submittedName>
</protein>
<dbReference type="RefSeq" id="WP_054248010.1">
    <property type="nucleotide sequence ID" value="NZ_CP082160.1"/>
</dbReference>
<reference evidence="2" key="1">
    <citation type="submission" date="2022-12" db="EMBL/GenBank/DDBJ databases">
        <authorList>
            <person name="Krivoruchko A.V."/>
            <person name="Elkin A."/>
        </authorList>
    </citation>
    <scope>NUCLEOTIDE SEQUENCE</scope>
    <source>
        <strain evidence="2">IEGM 249</strain>
    </source>
</reference>
<organism evidence="3 5">
    <name type="scientific">Rhodococcus opacus</name>
    <name type="common">Nocardia opaca</name>
    <dbReference type="NCBI Taxonomy" id="37919"/>
    <lineage>
        <taxon>Bacteria</taxon>
        <taxon>Bacillati</taxon>
        <taxon>Actinomycetota</taxon>
        <taxon>Actinomycetes</taxon>
        <taxon>Mycobacteriales</taxon>
        <taxon>Nocardiaceae</taxon>
        <taxon>Rhodococcus</taxon>
    </lineage>
</organism>
<evidence type="ECO:0000313" key="5">
    <source>
        <dbReference type="Proteomes" id="UP001231166"/>
    </source>
</evidence>
<accession>A0AAX3YCM6</accession>
<dbReference type="AlphaFoldDB" id="A0AAX3YCM6"/>
<dbReference type="EMBL" id="JAPWIS010000002">
    <property type="protein sequence ID" value="MCZ4582965.1"/>
    <property type="molecule type" value="Genomic_DNA"/>
</dbReference>
<evidence type="ECO:0000313" key="2">
    <source>
        <dbReference type="EMBL" id="MCZ4582965.1"/>
    </source>
</evidence>
<evidence type="ECO:0000313" key="3">
    <source>
        <dbReference type="EMBL" id="WLF45829.1"/>
    </source>
</evidence>